<comment type="caution">
    <text evidence="1">The sequence shown here is derived from an EMBL/GenBank/DDBJ whole genome shotgun (WGS) entry which is preliminary data.</text>
</comment>
<dbReference type="EMBL" id="JBHTMO010000006">
    <property type="protein sequence ID" value="MFD1392605.1"/>
    <property type="molecule type" value="Genomic_DNA"/>
</dbReference>
<dbReference type="CDD" id="cd00093">
    <property type="entry name" value="HTH_XRE"/>
    <property type="match status" value="1"/>
</dbReference>
<proteinExistence type="predicted"/>
<dbReference type="Proteomes" id="UP001597249">
    <property type="component" value="Unassembled WGS sequence"/>
</dbReference>
<evidence type="ECO:0000313" key="1">
    <source>
        <dbReference type="EMBL" id="MFD1392605.1"/>
    </source>
</evidence>
<reference evidence="2" key="1">
    <citation type="journal article" date="2019" name="Int. J. Syst. Evol. Microbiol.">
        <title>The Global Catalogue of Microorganisms (GCM) 10K type strain sequencing project: providing services to taxonomists for standard genome sequencing and annotation.</title>
        <authorList>
            <consortium name="The Broad Institute Genomics Platform"/>
            <consortium name="The Broad Institute Genome Sequencing Center for Infectious Disease"/>
            <person name="Wu L."/>
            <person name="Ma J."/>
        </authorList>
    </citation>
    <scope>NUCLEOTIDE SEQUENCE [LARGE SCALE GENOMIC DNA]</scope>
    <source>
        <strain evidence="2">CCM 8911</strain>
    </source>
</reference>
<keyword evidence="2" id="KW-1185">Reference proteome</keyword>
<gene>
    <name evidence="1" type="ORF">ACFQ3L_03250</name>
</gene>
<protein>
    <submittedName>
        <fullName evidence="1">Helix-turn-helix domain-containing protein</fullName>
    </submittedName>
</protein>
<organism evidence="1 2">
    <name type="scientific">Lacticaseibacillus jixianensis</name>
    <dbReference type="NCBI Taxonomy" id="2486012"/>
    <lineage>
        <taxon>Bacteria</taxon>
        <taxon>Bacillati</taxon>
        <taxon>Bacillota</taxon>
        <taxon>Bacilli</taxon>
        <taxon>Lactobacillales</taxon>
        <taxon>Lactobacillaceae</taxon>
        <taxon>Lacticaseibacillus</taxon>
    </lineage>
</organism>
<dbReference type="InterPro" id="IPR001387">
    <property type="entry name" value="Cro/C1-type_HTH"/>
</dbReference>
<accession>A0ABW4B8H1</accession>
<dbReference type="RefSeq" id="WP_125584328.1">
    <property type="nucleotide sequence ID" value="NZ_JBHTMO010000006.1"/>
</dbReference>
<sequence length="297" mass="33357">MAISENNDMLGQTFKKFREAREVTLKEAGYGSSVSALSRFERGQTNLNNQALNTVMTNIGVVPADLRIDSIMFYSPFIKSLGIIKALRLGLSLDRAKGAVALYRSSTADHEYPLRDLNTAVFEWMIKSYEANEELRMPADLQKQISRVLINNHAWYLYDYNLFSFVMNFLDTDVIVQAYHSLRAHEHFRENTPYADDIAFVMWHVGLALVMRGVSELLPTVQKDIIRFRDAMTDRQGPLISNLVLALVVEKEAPSPAHTARVAQALNAPKIIGMPNLAEFCQLIVNKAHGAKAGVII</sequence>
<evidence type="ECO:0000313" key="2">
    <source>
        <dbReference type="Proteomes" id="UP001597249"/>
    </source>
</evidence>
<name>A0ABW4B8H1_9LACO</name>